<keyword evidence="2" id="KW-1185">Reference proteome</keyword>
<dbReference type="EMBL" id="HF936538">
    <property type="protein sequence ID" value="CCX34446.1"/>
    <property type="molecule type" value="Genomic_DNA"/>
</dbReference>
<sequence length="32" mass="3625">MDSVALLLCTIPCMRMLLTLHPNPVFDLPVDR</sequence>
<dbReference type="Proteomes" id="UP000018144">
    <property type="component" value="Unassembled WGS sequence"/>
</dbReference>
<evidence type="ECO:0000313" key="1">
    <source>
        <dbReference type="EMBL" id="CCX34446.1"/>
    </source>
</evidence>
<name>U4LQJ4_PYROM</name>
<accession>U4LQJ4</accession>
<protein>
    <submittedName>
        <fullName evidence="1">Uncharacterized protein</fullName>
    </submittedName>
</protein>
<proteinExistence type="predicted"/>
<gene>
    <name evidence="1" type="ORF">PCON_03710</name>
</gene>
<reference evidence="1 2" key="1">
    <citation type="journal article" date="2013" name="PLoS Genet.">
        <title>The genome and development-dependent transcriptomes of Pyronema confluens: a window into fungal evolution.</title>
        <authorList>
            <person name="Traeger S."/>
            <person name="Altegoer F."/>
            <person name="Freitag M."/>
            <person name="Gabaldon T."/>
            <person name="Kempken F."/>
            <person name="Kumar A."/>
            <person name="Marcet-Houben M."/>
            <person name="Poggeler S."/>
            <person name="Stajich J.E."/>
            <person name="Nowrousian M."/>
        </authorList>
    </citation>
    <scope>NUCLEOTIDE SEQUENCE [LARGE SCALE GENOMIC DNA]</scope>
    <source>
        <strain evidence="2">CBS 100304</strain>
        <tissue evidence="1">Vegetative mycelium</tissue>
    </source>
</reference>
<organism evidence="1 2">
    <name type="scientific">Pyronema omphalodes (strain CBS 100304)</name>
    <name type="common">Pyronema confluens</name>
    <dbReference type="NCBI Taxonomy" id="1076935"/>
    <lineage>
        <taxon>Eukaryota</taxon>
        <taxon>Fungi</taxon>
        <taxon>Dikarya</taxon>
        <taxon>Ascomycota</taxon>
        <taxon>Pezizomycotina</taxon>
        <taxon>Pezizomycetes</taxon>
        <taxon>Pezizales</taxon>
        <taxon>Pyronemataceae</taxon>
        <taxon>Pyronema</taxon>
    </lineage>
</organism>
<dbReference type="AlphaFoldDB" id="U4LQJ4"/>
<evidence type="ECO:0000313" key="2">
    <source>
        <dbReference type="Proteomes" id="UP000018144"/>
    </source>
</evidence>